<gene>
    <name evidence="1" type="ORF">AF333_12030</name>
    <name evidence="2" type="ORF">SAMN04487909_15521</name>
</gene>
<dbReference type="Proteomes" id="UP000037269">
    <property type="component" value="Unassembled WGS sequence"/>
</dbReference>
<accession>A0A0D1XKI5</accession>
<evidence type="ECO:0000313" key="2">
    <source>
        <dbReference type="EMBL" id="SDK43504.1"/>
    </source>
</evidence>
<evidence type="ECO:0000313" key="4">
    <source>
        <dbReference type="Proteomes" id="UP000182836"/>
    </source>
</evidence>
<reference evidence="2 4" key="2">
    <citation type="submission" date="2016-10" db="EMBL/GenBank/DDBJ databases">
        <authorList>
            <person name="de Groot N.N."/>
        </authorList>
    </citation>
    <scope>NUCLEOTIDE SEQUENCE [LARGE SCALE GENOMIC DNA]</scope>
    <source>
        <strain evidence="2 4">DSM 2895</strain>
    </source>
</reference>
<dbReference type="Proteomes" id="UP000182836">
    <property type="component" value="Unassembled WGS sequence"/>
</dbReference>
<dbReference type="OrthoDB" id="2589702at2"/>
<evidence type="ECO:0000313" key="1">
    <source>
        <dbReference type="EMBL" id="KON96103.1"/>
    </source>
</evidence>
<dbReference type="AlphaFoldDB" id="A0A0D1XKI5"/>
<keyword evidence="3" id="KW-1185">Reference proteome</keyword>
<name>A0A0D1XKI5_ANEMI</name>
<dbReference type="RefSeq" id="WP_043067256.1">
    <property type="nucleotide sequence ID" value="NZ_BJOA01000214.1"/>
</dbReference>
<protein>
    <submittedName>
        <fullName evidence="1">Uncharacterized protein</fullName>
    </submittedName>
</protein>
<proteinExistence type="predicted"/>
<sequence>MKVRITGSSINGEKLSWWYSDKIGEEFEVEQCPKFDKYWITKDETKSINGENHKKHIYKSDCVLIDDTSILLRSRSKKRGRSRQGSRS</sequence>
<reference evidence="1 3" key="1">
    <citation type="submission" date="2015-07" db="EMBL/GenBank/DDBJ databases">
        <title>Fjat-14205 dsm 2895.</title>
        <authorList>
            <person name="Liu B."/>
            <person name="Wang J."/>
            <person name="Zhu Y."/>
            <person name="Liu G."/>
            <person name="Chen Q."/>
            <person name="Chen Z."/>
            <person name="Lan J."/>
            <person name="Che J."/>
            <person name="Ge C."/>
            <person name="Shi H."/>
            <person name="Pan Z."/>
            <person name="Liu X."/>
        </authorList>
    </citation>
    <scope>NUCLEOTIDE SEQUENCE [LARGE SCALE GENOMIC DNA]</scope>
    <source>
        <strain evidence="1 3">DSM 2895</strain>
    </source>
</reference>
<dbReference type="EMBL" id="FNED01000055">
    <property type="protein sequence ID" value="SDK43504.1"/>
    <property type="molecule type" value="Genomic_DNA"/>
</dbReference>
<dbReference type="GeneID" id="42305909"/>
<organism evidence="1 3">
    <name type="scientific">Aneurinibacillus migulanus</name>
    <name type="common">Bacillus migulanus</name>
    <dbReference type="NCBI Taxonomy" id="47500"/>
    <lineage>
        <taxon>Bacteria</taxon>
        <taxon>Bacillati</taxon>
        <taxon>Bacillota</taxon>
        <taxon>Bacilli</taxon>
        <taxon>Bacillales</taxon>
        <taxon>Paenibacillaceae</taxon>
        <taxon>Aneurinibacillus group</taxon>
        <taxon>Aneurinibacillus</taxon>
    </lineage>
</organism>
<dbReference type="PATRIC" id="fig|47500.12.peg.3021"/>
<evidence type="ECO:0000313" key="3">
    <source>
        <dbReference type="Proteomes" id="UP000037269"/>
    </source>
</evidence>
<dbReference type="EMBL" id="LGUG01000004">
    <property type="protein sequence ID" value="KON96103.1"/>
    <property type="molecule type" value="Genomic_DNA"/>
</dbReference>